<dbReference type="GeneID" id="31893368"/>
<dbReference type="InterPro" id="IPR045257">
    <property type="entry name" value="E2/Pdx1"/>
</dbReference>
<dbReference type="AlphaFoldDB" id="A0A090FNA5"/>
<dbReference type="Gene3D" id="2.40.50.100">
    <property type="match status" value="1"/>
</dbReference>
<dbReference type="GO" id="GO:0016746">
    <property type="term" value="F:acyltransferase activity"/>
    <property type="evidence" value="ECO:0007669"/>
    <property type="project" value="InterPro"/>
</dbReference>
<dbReference type="InterPro" id="IPR004167">
    <property type="entry name" value="PSBD"/>
</dbReference>
<dbReference type="Pfam" id="PF00364">
    <property type="entry name" value="Biotin_lipoyl"/>
    <property type="match status" value="1"/>
</dbReference>
<dbReference type="InterPro" id="IPR000089">
    <property type="entry name" value="Biotin_lipoyl"/>
</dbReference>
<dbReference type="Proteomes" id="UP000046373">
    <property type="component" value="Unassembled WGS sequence"/>
</dbReference>
<evidence type="ECO:0000313" key="5">
    <source>
        <dbReference type="Proteomes" id="UP000046373"/>
    </source>
</evidence>
<feature type="compositionally biased region" description="Low complexity" evidence="2">
    <location>
        <begin position="101"/>
        <end position="110"/>
    </location>
</feature>
<dbReference type="Gene3D" id="3.40.50.1820">
    <property type="entry name" value="alpha/beta hydrolase"/>
    <property type="match status" value="1"/>
</dbReference>
<dbReference type="SUPFAM" id="SSF53474">
    <property type="entry name" value="alpha/beta-Hydrolases"/>
    <property type="match status" value="1"/>
</dbReference>
<evidence type="ECO:0000259" key="3">
    <source>
        <dbReference type="PROSITE" id="PS51826"/>
    </source>
</evidence>
<protein>
    <submittedName>
        <fullName evidence="4">Branched-chain alpha-keto acid dehydrogenase subunit E2</fullName>
    </submittedName>
</protein>
<proteinExistence type="inferred from homology"/>
<dbReference type="InterPro" id="IPR036625">
    <property type="entry name" value="E3-bd_dom_sf"/>
</dbReference>
<dbReference type="GO" id="GO:0045254">
    <property type="term" value="C:pyruvate dehydrogenase complex"/>
    <property type="evidence" value="ECO:0007669"/>
    <property type="project" value="InterPro"/>
</dbReference>
<dbReference type="InterPro" id="IPR000073">
    <property type="entry name" value="AB_hydrolase_1"/>
</dbReference>
<gene>
    <name evidence="4" type="ORF">MPLDJ20_70143</name>
</gene>
<dbReference type="GO" id="GO:0006086">
    <property type="term" value="P:pyruvate decarboxylation to acetyl-CoA"/>
    <property type="evidence" value="ECO:0007669"/>
    <property type="project" value="InterPro"/>
</dbReference>
<dbReference type="Gene3D" id="4.10.320.10">
    <property type="entry name" value="E3-binding domain"/>
    <property type="match status" value="1"/>
</dbReference>
<dbReference type="EMBL" id="CCNB01000044">
    <property type="protein sequence ID" value="CDX45355.1"/>
    <property type="molecule type" value="Genomic_DNA"/>
</dbReference>
<comment type="similarity">
    <text evidence="1">Belongs to the 2-oxoacid dehydrogenase family.</text>
</comment>
<dbReference type="InterPro" id="IPR029058">
    <property type="entry name" value="AB_hydrolase_fold"/>
</dbReference>
<dbReference type="PANTHER" id="PTHR23151:SF90">
    <property type="entry name" value="DIHYDROLIPOYLLYSINE-RESIDUE ACETYLTRANSFERASE COMPONENT OF PYRUVATE DEHYDROGENASE COMPLEX, MITOCHONDRIAL-RELATED"/>
    <property type="match status" value="1"/>
</dbReference>
<feature type="domain" description="Peripheral subunit-binding (PSBD)" evidence="3">
    <location>
        <begin position="115"/>
        <end position="152"/>
    </location>
</feature>
<name>A0A090FNA5_MESPL</name>
<dbReference type="CDD" id="cd06849">
    <property type="entry name" value="lipoyl_domain"/>
    <property type="match status" value="1"/>
</dbReference>
<organism evidence="4 5">
    <name type="scientific">Mesorhizobium plurifarium</name>
    <dbReference type="NCBI Taxonomy" id="69974"/>
    <lineage>
        <taxon>Bacteria</taxon>
        <taxon>Pseudomonadati</taxon>
        <taxon>Pseudomonadota</taxon>
        <taxon>Alphaproteobacteria</taxon>
        <taxon>Hyphomicrobiales</taxon>
        <taxon>Phyllobacteriaceae</taxon>
        <taxon>Mesorhizobium</taxon>
    </lineage>
</organism>
<dbReference type="NCBIfam" id="NF011457">
    <property type="entry name" value="PRK14875.1"/>
    <property type="match status" value="1"/>
</dbReference>
<dbReference type="SUPFAM" id="SSF51230">
    <property type="entry name" value="Single hybrid motif"/>
    <property type="match status" value="1"/>
</dbReference>
<dbReference type="PRINTS" id="PR00111">
    <property type="entry name" value="ABHYDROLASE"/>
</dbReference>
<evidence type="ECO:0000313" key="4">
    <source>
        <dbReference type="EMBL" id="CDX45355.1"/>
    </source>
</evidence>
<accession>A0A090FNA5</accession>
<evidence type="ECO:0000256" key="1">
    <source>
        <dbReference type="ARBA" id="ARBA00007317"/>
    </source>
</evidence>
<evidence type="ECO:0000256" key="2">
    <source>
        <dbReference type="SAM" id="MobiDB-lite"/>
    </source>
</evidence>
<dbReference type="SUPFAM" id="SSF47005">
    <property type="entry name" value="Peripheral subunit-binding domain of 2-oxo acid dehydrogenase complex"/>
    <property type="match status" value="1"/>
</dbReference>
<reference evidence="4 5" key="1">
    <citation type="submission" date="2014-08" db="EMBL/GenBank/DDBJ databases">
        <authorList>
            <person name="Moulin Lionel"/>
        </authorList>
    </citation>
    <scope>NUCLEOTIDE SEQUENCE [LARGE SCALE GENOMIC DNA]</scope>
</reference>
<feature type="region of interest" description="Disordered" evidence="2">
    <location>
        <begin position="85"/>
        <end position="110"/>
    </location>
</feature>
<dbReference type="InterPro" id="IPR011053">
    <property type="entry name" value="Single_hybrid_motif"/>
</dbReference>
<dbReference type="PANTHER" id="PTHR23151">
    <property type="entry name" value="DIHYDROLIPOAMIDE ACETYL/SUCCINYL-TRANSFERASE-RELATED"/>
    <property type="match status" value="1"/>
</dbReference>
<dbReference type="Pfam" id="PF12697">
    <property type="entry name" value="Abhydrolase_6"/>
    <property type="match status" value="1"/>
</dbReference>
<dbReference type="Pfam" id="PF02817">
    <property type="entry name" value="E3_binding"/>
    <property type="match status" value="1"/>
</dbReference>
<dbReference type="PROSITE" id="PS51826">
    <property type="entry name" value="PSBD"/>
    <property type="match status" value="1"/>
</dbReference>
<sequence length="430" mass="46210">MAIAVIFPKVSLETDTGSIGRWLKDNGAEVAQGDALFEIDNDKAAVEVEAPASGFVAHARAAGEEVQVGEIVGHILESGEQIEAGSKPVAAPAQSADRNGAPAQPQANPASTRIVATPLARRIAAQHRIDLHGIAGSGPKGRIQKRDVLGKRSLADAPAVVSKSSWMQESGARQDGLHAAWLQREGAETLVALHGFASDHNAWRGLLAAGRPKARMLALDLPGHGRSTRTVPEDLDAICAMVEQRLAAEGIEHATIVGHSFGAAVAARLATRGQTRADSLLLISPAGLGPEIRQPFIHGFVAARQPSSLLPWLQELVFDPRQISEAFIRSVADQRKDDSLSSALANLAERYFCDGTQTFSIRPDLERLRIPMRIVFGIQDRIIPFAHCHSLPGRVGLHAFRQCGHLPYFEQPELTLSIVDEMLALGRNDR</sequence>